<accession>A0A3B0UBX6</accession>
<dbReference type="AlphaFoldDB" id="A0A3B0UBX6"/>
<protein>
    <submittedName>
        <fullName evidence="2">Galactosamine-6-phosphate isomerase</fullName>
        <ecNumber evidence="2">5.3.1.-</ecNumber>
    </submittedName>
</protein>
<evidence type="ECO:0000313" key="2">
    <source>
        <dbReference type="EMBL" id="VAW27958.1"/>
    </source>
</evidence>
<gene>
    <name evidence="2" type="ORF">MNBD_BACTEROID06-702</name>
</gene>
<dbReference type="PANTHER" id="PTHR10937:SF4">
    <property type="entry name" value="GLUCOSAMINE-6-PHOSPHATE DEAMINASE"/>
    <property type="match status" value="1"/>
</dbReference>
<name>A0A3B0UBX6_9ZZZZ</name>
<proteinExistence type="predicted"/>
<dbReference type="PROSITE" id="PS51464">
    <property type="entry name" value="SIS"/>
    <property type="match status" value="1"/>
</dbReference>
<dbReference type="InterPro" id="IPR046348">
    <property type="entry name" value="SIS_dom_sf"/>
</dbReference>
<dbReference type="GO" id="GO:1901135">
    <property type="term" value="P:carbohydrate derivative metabolic process"/>
    <property type="evidence" value="ECO:0007669"/>
    <property type="project" value="InterPro"/>
</dbReference>
<reference evidence="2" key="1">
    <citation type="submission" date="2018-06" db="EMBL/GenBank/DDBJ databases">
        <authorList>
            <person name="Zhirakovskaya E."/>
        </authorList>
    </citation>
    <scope>NUCLEOTIDE SEQUENCE</scope>
</reference>
<dbReference type="Gene3D" id="3.40.50.10490">
    <property type="entry name" value="Glucose-6-phosphate isomerase like protein, domain 1"/>
    <property type="match status" value="1"/>
</dbReference>
<dbReference type="EMBL" id="UOES01000329">
    <property type="protein sequence ID" value="VAW27958.1"/>
    <property type="molecule type" value="Genomic_DNA"/>
</dbReference>
<dbReference type="InterPro" id="IPR001347">
    <property type="entry name" value="SIS_dom"/>
</dbReference>
<dbReference type="PANTHER" id="PTHR10937">
    <property type="entry name" value="GLUCOSAMINE--FRUCTOSE-6-PHOSPHATE AMINOTRANSFERASE, ISOMERIZING"/>
    <property type="match status" value="1"/>
</dbReference>
<dbReference type="EC" id="5.3.1.-" evidence="2"/>
<sequence>MLLAGVLISDLDNFSRNKVYVDTLEEYGKKILSKYQQRIRDVAALDFKRVVFLGSGALKGIARESQLKVQELTDGQVVCKYDSFLGLRHGPKAVIDKSTIVVYLFSRDSYVNQYEMDLVRSINGQKERMYEIGIGEAIKNKDKINLDLSIEVSSLNNIPEEYFAVCSVLPAQMLGLYKSIDLGLSPDSPSVNNTINRVVKGVNIYPYK</sequence>
<evidence type="ECO:0000259" key="1">
    <source>
        <dbReference type="PROSITE" id="PS51464"/>
    </source>
</evidence>
<dbReference type="SUPFAM" id="SSF53697">
    <property type="entry name" value="SIS domain"/>
    <property type="match status" value="1"/>
</dbReference>
<keyword evidence="2" id="KW-0413">Isomerase</keyword>
<dbReference type="GO" id="GO:0097367">
    <property type="term" value="F:carbohydrate derivative binding"/>
    <property type="evidence" value="ECO:0007669"/>
    <property type="project" value="InterPro"/>
</dbReference>
<dbReference type="GO" id="GO:0016853">
    <property type="term" value="F:isomerase activity"/>
    <property type="evidence" value="ECO:0007669"/>
    <property type="project" value="UniProtKB-KW"/>
</dbReference>
<organism evidence="2">
    <name type="scientific">hydrothermal vent metagenome</name>
    <dbReference type="NCBI Taxonomy" id="652676"/>
    <lineage>
        <taxon>unclassified sequences</taxon>
        <taxon>metagenomes</taxon>
        <taxon>ecological metagenomes</taxon>
    </lineage>
</organism>
<feature type="domain" description="SIS" evidence="1">
    <location>
        <begin position="35"/>
        <end position="189"/>
    </location>
</feature>